<keyword evidence="6 13" id="KW-0479">Metal-binding</keyword>
<dbReference type="PANTHER" id="PTHR30313:SF2">
    <property type="entry name" value="DNA PRIMASE"/>
    <property type="match status" value="1"/>
</dbReference>
<dbReference type="SUPFAM" id="SSF57783">
    <property type="entry name" value="Zinc beta-ribbon"/>
    <property type="match status" value="1"/>
</dbReference>
<keyword evidence="9" id="KW-0460">Magnesium</keyword>
<keyword evidence="4 12" id="KW-0548">Nucleotidyltransferase</keyword>
<dbReference type="InterPro" id="IPR036977">
    <property type="entry name" value="DNA_primase_Znf_CHC2"/>
</dbReference>
<protein>
    <recommendedName>
        <fullName evidence="12 13">DNA primase</fullName>
        <ecNumber evidence="12">2.7.7.101</ecNumber>
    </recommendedName>
</protein>
<comment type="catalytic activity">
    <reaction evidence="12">
        <text>ssDNA + n NTP = ssDNA/pppN(pN)n-1 hybrid + (n-1) diphosphate.</text>
        <dbReference type="EC" id="2.7.7.101"/>
    </reaction>
</comment>
<dbReference type="GO" id="GO:0008270">
    <property type="term" value="F:zinc ion binding"/>
    <property type="evidence" value="ECO:0007669"/>
    <property type="project" value="UniProtKB-KW"/>
</dbReference>
<dbReference type="FunFam" id="3.90.980.10:FF:000001">
    <property type="entry name" value="DNA primase"/>
    <property type="match status" value="1"/>
</dbReference>
<evidence type="ECO:0000256" key="13">
    <source>
        <dbReference type="PIRNR" id="PIRNR002811"/>
    </source>
</evidence>
<dbReference type="InterPro" id="IPR006295">
    <property type="entry name" value="DNA_primase_DnaG"/>
</dbReference>
<keyword evidence="7 14" id="KW-0863">Zinc-finger</keyword>
<name>A0A1F7IXU3_9BACT</name>
<keyword evidence="10 12" id="KW-0238">DNA-binding</keyword>
<evidence type="ECO:0000256" key="9">
    <source>
        <dbReference type="ARBA" id="ARBA00022842"/>
    </source>
</evidence>
<dbReference type="Gene3D" id="3.40.1360.10">
    <property type="match status" value="1"/>
</dbReference>
<dbReference type="Gene3D" id="1.10.860.10">
    <property type="entry name" value="DNAb Helicase, Chain A"/>
    <property type="match status" value="1"/>
</dbReference>
<keyword evidence="3 12" id="KW-0808">Transferase</keyword>
<dbReference type="HAMAP" id="MF_00974">
    <property type="entry name" value="DNA_primase_DnaG"/>
    <property type="match status" value="1"/>
</dbReference>
<gene>
    <name evidence="12" type="primary">dnaG</name>
    <name evidence="16" type="ORF">A3A93_00530</name>
</gene>
<organism evidence="16 17">
    <name type="scientific">Candidatus Roizmanbacteria bacterium RIFCSPLOWO2_01_FULL_38_12</name>
    <dbReference type="NCBI Taxonomy" id="1802061"/>
    <lineage>
        <taxon>Bacteria</taxon>
        <taxon>Candidatus Roizmaniibacteriota</taxon>
    </lineage>
</organism>
<evidence type="ECO:0000256" key="3">
    <source>
        <dbReference type="ARBA" id="ARBA00022679"/>
    </source>
</evidence>
<dbReference type="GO" id="GO:0000428">
    <property type="term" value="C:DNA-directed RNA polymerase complex"/>
    <property type="evidence" value="ECO:0007669"/>
    <property type="project" value="UniProtKB-KW"/>
</dbReference>
<evidence type="ECO:0000313" key="16">
    <source>
        <dbReference type="EMBL" id="OGK48163.1"/>
    </source>
</evidence>
<comment type="caution">
    <text evidence="12">Lacks conserved residue(s) required for the propagation of feature annotation.</text>
</comment>
<dbReference type="EC" id="2.7.7.101" evidence="12"/>
<evidence type="ECO:0000256" key="8">
    <source>
        <dbReference type="ARBA" id="ARBA00022833"/>
    </source>
</evidence>
<dbReference type="Pfam" id="PF10410">
    <property type="entry name" value="DnaB_bind"/>
    <property type="match status" value="1"/>
</dbReference>
<comment type="cofactor">
    <cofactor evidence="13 14">
        <name>Zn(2+)</name>
        <dbReference type="ChEBI" id="CHEBI:29105"/>
    </cofactor>
    <text evidence="13 14">Binds 1 zinc ion per monomer.</text>
</comment>
<dbReference type="EMBL" id="MGAL01000022">
    <property type="protein sequence ID" value="OGK48163.1"/>
    <property type="molecule type" value="Genomic_DNA"/>
</dbReference>
<dbReference type="GO" id="GO:0005737">
    <property type="term" value="C:cytoplasm"/>
    <property type="evidence" value="ECO:0007669"/>
    <property type="project" value="TreeGrafter"/>
</dbReference>
<reference evidence="16 17" key="1">
    <citation type="journal article" date="2016" name="Nat. Commun.">
        <title>Thousands of microbial genomes shed light on interconnected biogeochemical processes in an aquifer system.</title>
        <authorList>
            <person name="Anantharaman K."/>
            <person name="Brown C.T."/>
            <person name="Hug L.A."/>
            <person name="Sharon I."/>
            <person name="Castelle C.J."/>
            <person name="Probst A.J."/>
            <person name="Thomas B.C."/>
            <person name="Singh A."/>
            <person name="Wilkins M.J."/>
            <person name="Karaoz U."/>
            <person name="Brodie E.L."/>
            <person name="Williams K.H."/>
            <person name="Hubbard S.S."/>
            <person name="Banfield J.F."/>
        </authorList>
    </citation>
    <scope>NUCLEOTIDE SEQUENCE [LARGE SCALE GENOMIC DNA]</scope>
</reference>
<evidence type="ECO:0000256" key="2">
    <source>
        <dbReference type="ARBA" id="ARBA00022515"/>
    </source>
</evidence>
<dbReference type="PROSITE" id="PS50880">
    <property type="entry name" value="TOPRIM"/>
    <property type="match status" value="1"/>
</dbReference>
<keyword evidence="5 12" id="KW-0235">DNA replication</keyword>
<keyword evidence="11 12" id="KW-0804">Transcription</keyword>
<dbReference type="FunFam" id="3.90.580.10:FF:000001">
    <property type="entry name" value="DNA primase"/>
    <property type="match status" value="1"/>
</dbReference>
<dbReference type="InterPro" id="IPR019475">
    <property type="entry name" value="DNA_primase_DnaB-bd"/>
</dbReference>
<dbReference type="GO" id="GO:0003677">
    <property type="term" value="F:DNA binding"/>
    <property type="evidence" value="ECO:0007669"/>
    <property type="project" value="UniProtKB-KW"/>
</dbReference>
<evidence type="ECO:0000256" key="12">
    <source>
        <dbReference type="HAMAP-Rule" id="MF_00974"/>
    </source>
</evidence>
<dbReference type="GO" id="GO:0003899">
    <property type="term" value="F:DNA-directed RNA polymerase activity"/>
    <property type="evidence" value="ECO:0007669"/>
    <property type="project" value="UniProtKB-UniRule"/>
</dbReference>
<evidence type="ECO:0000256" key="4">
    <source>
        <dbReference type="ARBA" id="ARBA00022695"/>
    </source>
</evidence>
<keyword evidence="2 12" id="KW-0639">Primosome</keyword>
<dbReference type="Proteomes" id="UP000177141">
    <property type="component" value="Unassembled WGS sequence"/>
</dbReference>
<dbReference type="GO" id="GO:1990077">
    <property type="term" value="C:primosome complex"/>
    <property type="evidence" value="ECO:0007669"/>
    <property type="project" value="UniProtKB-KW"/>
</dbReference>
<sequence>MENQIEEIKQKIDIVEFIGQYVELKRSGRNFKALCPFHSEKSPSFVVSPDRQIWHCFGSCGVGGDVIAFIMKFDNLSFIEALRELADRVGIKLRDSVVDDEVGKNREKIYAINHLASRYYSYILQNTEFGLKALAYLENRGINIKIIEKFELGYAPSSWDSLIHFLLKKKYTKQDLIDAGLVVASSGRIYDRFRNRIVFPIKNIKGNVIGFSGRLLDGKEKMAKYINTPETKVYHKRESLYGIHLARDAIRRENNVYVVEGEFDLISPYAIGIENVVAIKGSSLTYEQLGVLKRYTERITLALDTDEAGIEAIKRGTREAESYDFDIRVVQFTSGKDPDEASRSDFLAFKHDLKSAIPLYDFLFEITKKKYPDDTPFEKKKMGDEYVQYLKQIKNPIVKAHYVKKIAAALDISVLTVERLVARSKIRKKQSFIKKHKQLESRLDMIQKYFLSYIFQHKSRSKLISVLIPIITAEDFSIPSLQKILKNFYEFFQSDSTQDFNAFISSLPHELAEVADELYLFASGIDEFEKETIWDIVYELKQQSLRTKIADLSRSGEKDNEEKIKRYHDALRKLDKKEIEKMLRTV</sequence>
<dbReference type="SUPFAM" id="SSF56731">
    <property type="entry name" value="DNA primase core"/>
    <property type="match status" value="1"/>
</dbReference>
<dbReference type="AlphaFoldDB" id="A0A1F7IXU3"/>
<dbReference type="InterPro" id="IPR037068">
    <property type="entry name" value="DNA_primase_core_N_sf"/>
</dbReference>
<dbReference type="InterPro" id="IPR034151">
    <property type="entry name" value="TOPRIM_DnaG_bac"/>
</dbReference>
<evidence type="ECO:0000256" key="14">
    <source>
        <dbReference type="PIRSR" id="PIRSR002811-1"/>
    </source>
</evidence>
<feature type="zinc finger region" description="CHC2-type" evidence="14">
    <location>
        <begin position="35"/>
        <end position="60"/>
    </location>
</feature>
<proteinExistence type="inferred from homology"/>
<comment type="subunit">
    <text evidence="12">Monomer. Interacts with DnaB.</text>
</comment>
<dbReference type="CDD" id="cd03364">
    <property type="entry name" value="TOPRIM_DnaG_primases"/>
    <property type="match status" value="1"/>
</dbReference>
<evidence type="ECO:0000259" key="15">
    <source>
        <dbReference type="PROSITE" id="PS50880"/>
    </source>
</evidence>
<evidence type="ECO:0000256" key="7">
    <source>
        <dbReference type="ARBA" id="ARBA00022771"/>
    </source>
</evidence>
<comment type="caution">
    <text evidence="16">The sequence shown here is derived from an EMBL/GenBank/DDBJ whole genome shotgun (WGS) entry which is preliminary data.</text>
</comment>
<accession>A0A1F7IXU3</accession>
<dbReference type="Gene3D" id="3.90.580.10">
    <property type="entry name" value="Zinc finger, CHC2-type domain"/>
    <property type="match status" value="1"/>
</dbReference>
<dbReference type="InterPro" id="IPR002694">
    <property type="entry name" value="Znf_CHC2"/>
</dbReference>
<evidence type="ECO:0000256" key="10">
    <source>
        <dbReference type="ARBA" id="ARBA00023125"/>
    </source>
</evidence>
<dbReference type="GO" id="GO:0006269">
    <property type="term" value="P:DNA replication, synthesis of primer"/>
    <property type="evidence" value="ECO:0007669"/>
    <property type="project" value="UniProtKB-UniRule"/>
</dbReference>
<dbReference type="Pfam" id="PF08275">
    <property type="entry name" value="DNAG_N"/>
    <property type="match status" value="1"/>
</dbReference>
<evidence type="ECO:0000256" key="6">
    <source>
        <dbReference type="ARBA" id="ARBA00022723"/>
    </source>
</evidence>
<dbReference type="PIRSF" id="PIRSF002811">
    <property type="entry name" value="DnaG"/>
    <property type="match status" value="1"/>
</dbReference>
<comment type="similarity">
    <text evidence="12 13">Belongs to the DnaG primase family.</text>
</comment>
<dbReference type="InterPro" id="IPR006171">
    <property type="entry name" value="TOPRIM_dom"/>
</dbReference>
<dbReference type="PANTHER" id="PTHR30313">
    <property type="entry name" value="DNA PRIMASE"/>
    <property type="match status" value="1"/>
</dbReference>
<evidence type="ECO:0000256" key="1">
    <source>
        <dbReference type="ARBA" id="ARBA00022478"/>
    </source>
</evidence>
<evidence type="ECO:0000256" key="5">
    <source>
        <dbReference type="ARBA" id="ARBA00022705"/>
    </source>
</evidence>
<dbReference type="InterPro" id="IPR050219">
    <property type="entry name" value="DnaG_primase"/>
</dbReference>
<dbReference type="Gene3D" id="3.90.980.10">
    <property type="entry name" value="DNA primase, catalytic core, N-terminal domain"/>
    <property type="match status" value="1"/>
</dbReference>
<dbReference type="SMART" id="SM00493">
    <property type="entry name" value="TOPRIM"/>
    <property type="match status" value="1"/>
</dbReference>
<evidence type="ECO:0000256" key="11">
    <source>
        <dbReference type="ARBA" id="ARBA00023163"/>
    </source>
</evidence>
<dbReference type="SMART" id="SM00400">
    <property type="entry name" value="ZnF_CHCC"/>
    <property type="match status" value="1"/>
</dbReference>
<dbReference type="Pfam" id="PF01807">
    <property type="entry name" value="Zn_ribbon_DnaG"/>
    <property type="match status" value="1"/>
</dbReference>
<feature type="domain" description="Toprim" evidence="15">
    <location>
        <begin position="254"/>
        <end position="335"/>
    </location>
</feature>
<dbReference type="InterPro" id="IPR013264">
    <property type="entry name" value="DNAG_N"/>
</dbReference>
<keyword evidence="8 13" id="KW-0862">Zinc</keyword>
<dbReference type="Pfam" id="PF13155">
    <property type="entry name" value="Toprim_2"/>
    <property type="match status" value="1"/>
</dbReference>
<dbReference type="InterPro" id="IPR030846">
    <property type="entry name" value="DnaG_bac"/>
</dbReference>
<dbReference type="STRING" id="1802061.A3A93_00530"/>
<dbReference type="InterPro" id="IPR016136">
    <property type="entry name" value="DNA_helicase_N/primase_C"/>
</dbReference>
<dbReference type="NCBIfam" id="TIGR01391">
    <property type="entry name" value="dnaG"/>
    <property type="match status" value="1"/>
</dbReference>
<evidence type="ECO:0000313" key="17">
    <source>
        <dbReference type="Proteomes" id="UP000177141"/>
    </source>
</evidence>
<comment type="function">
    <text evidence="12 13">RNA polymerase that catalyzes the synthesis of short RNA molecules used as primers for DNA polymerase during DNA replication.</text>
</comment>
<keyword evidence="1 12" id="KW-0240">DNA-directed RNA polymerase</keyword>